<dbReference type="PROSITE" id="PS50995">
    <property type="entry name" value="HTH_MARR_2"/>
    <property type="match status" value="1"/>
</dbReference>
<feature type="region of interest" description="Disordered" evidence="4">
    <location>
        <begin position="1"/>
        <end position="37"/>
    </location>
</feature>
<evidence type="ECO:0000256" key="2">
    <source>
        <dbReference type="ARBA" id="ARBA00023125"/>
    </source>
</evidence>
<evidence type="ECO:0000259" key="5">
    <source>
        <dbReference type="PROSITE" id="PS50995"/>
    </source>
</evidence>
<dbReference type="SMART" id="SM00347">
    <property type="entry name" value="HTH_MARR"/>
    <property type="match status" value="1"/>
</dbReference>
<dbReference type="InterPro" id="IPR036390">
    <property type="entry name" value="WH_DNA-bd_sf"/>
</dbReference>
<keyword evidence="2" id="KW-0238">DNA-binding</keyword>
<dbReference type="GO" id="GO:0003677">
    <property type="term" value="F:DNA binding"/>
    <property type="evidence" value="ECO:0007669"/>
    <property type="project" value="UniProtKB-KW"/>
</dbReference>
<dbReference type="Proteomes" id="UP000183487">
    <property type="component" value="Unassembled WGS sequence"/>
</dbReference>
<dbReference type="RefSeq" id="WP_083380298.1">
    <property type="nucleotide sequence ID" value="NZ_FNKP01000004.1"/>
</dbReference>
<dbReference type="Pfam" id="PF01047">
    <property type="entry name" value="MarR"/>
    <property type="match status" value="1"/>
</dbReference>
<dbReference type="AlphaFoldDB" id="A0A1H1JZC4"/>
<organism evidence="6 7">
    <name type="scientific">Paraburkholderia fungorum</name>
    <dbReference type="NCBI Taxonomy" id="134537"/>
    <lineage>
        <taxon>Bacteria</taxon>
        <taxon>Pseudomonadati</taxon>
        <taxon>Pseudomonadota</taxon>
        <taxon>Betaproteobacteria</taxon>
        <taxon>Burkholderiales</taxon>
        <taxon>Burkholderiaceae</taxon>
        <taxon>Paraburkholderia</taxon>
    </lineage>
</organism>
<dbReference type="Gene3D" id="1.10.10.10">
    <property type="entry name" value="Winged helix-like DNA-binding domain superfamily/Winged helix DNA-binding domain"/>
    <property type="match status" value="1"/>
</dbReference>
<gene>
    <name evidence="6" type="ORF">SAMN05443245_7677</name>
</gene>
<dbReference type="GO" id="GO:0003700">
    <property type="term" value="F:DNA-binding transcription factor activity"/>
    <property type="evidence" value="ECO:0007669"/>
    <property type="project" value="InterPro"/>
</dbReference>
<reference evidence="7" key="1">
    <citation type="submission" date="2016-10" db="EMBL/GenBank/DDBJ databases">
        <authorList>
            <person name="Varghese N."/>
        </authorList>
    </citation>
    <scope>NUCLEOTIDE SEQUENCE [LARGE SCALE GENOMIC DNA]</scope>
    <source>
        <strain evidence="7">GAS106B</strain>
    </source>
</reference>
<keyword evidence="3" id="KW-0804">Transcription</keyword>
<keyword evidence="7" id="KW-1185">Reference proteome</keyword>
<keyword evidence="1" id="KW-0805">Transcription regulation</keyword>
<proteinExistence type="predicted"/>
<dbReference type="PANTHER" id="PTHR42756:SF1">
    <property type="entry name" value="TRANSCRIPTIONAL REPRESSOR OF EMRAB OPERON"/>
    <property type="match status" value="1"/>
</dbReference>
<evidence type="ECO:0000256" key="3">
    <source>
        <dbReference type="ARBA" id="ARBA00023163"/>
    </source>
</evidence>
<protein>
    <submittedName>
        <fullName evidence="6">Transcriptional regulator, MarR family</fullName>
    </submittedName>
</protein>
<dbReference type="InterPro" id="IPR000835">
    <property type="entry name" value="HTH_MarR-typ"/>
</dbReference>
<feature type="domain" description="HTH marR-type" evidence="5">
    <location>
        <begin position="44"/>
        <end position="180"/>
    </location>
</feature>
<evidence type="ECO:0000313" key="6">
    <source>
        <dbReference type="EMBL" id="SDR55398.1"/>
    </source>
</evidence>
<sequence length="187" mass="20726">MRERMLASKPKNASRKTALSIEESTHNGAPSSDVDNDRTDGAIFDDLYWRPGFMIRRAHQVASEIFINTCKEMDVTPSQNAVMFVLNQLGSADQASISKYTSLDRSTTALIVKILSERGFIEKRRDGDDRRKALITLTTKGLAAFTRSDELARSSATHLLAPLDSTERKALISLLGKLINHFDPPGC</sequence>
<dbReference type="SUPFAM" id="SSF46785">
    <property type="entry name" value="Winged helix' DNA-binding domain"/>
    <property type="match status" value="1"/>
</dbReference>
<dbReference type="InterPro" id="IPR036388">
    <property type="entry name" value="WH-like_DNA-bd_sf"/>
</dbReference>
<dbReference type="OrthoDB" id="4549026at2"/>
<dbReference type="PRINTS" id="PR00598">
    <property type="entry name" value="HTHMARR"/>
</dbReference>
<dbReference type="PANTHER" id="PTHR42756">
    <property type="entry name" value="TRANSCRIPTIONAL REGULATOR, MARR"/>
    <property type="match status" value="1"/>
</dbReference>
<evidence type="ECO:0000313" key="7">
    <source>
        <dbReference type="Proteomes" id="UP000183487"/>
    </source>
</evidence>
<dbReference type="EMBL" id="FNKP01000004">
    <property type="protein sequence ID" value="SDR55398.1"/>
    <property type="molecule type" value="Genomic_DNA"/>
</dbReference>
<accession>A0A1H1JZC4</accession>
<evidence type="ECO:0000256" key="1">
    <source>
        <dbReference type="ARBA" id="ARBA00023015"/>
    </source>
</evidence>
<evidence type="ECO:0000256" key="4">
    <source>
        <dbReference type="SAM" id="MobiDB-lite"/>
    </source>
</evidence>
<name>A0A1H1JZC4_9BURK</name>